<feature type="transmembrane region" description="Helical" evidence="1">
    <location>
        <begin position="208"/>
        <end position="227"/>
    </location>
</feature>
<evidence type="ECO:0000313" key="2">
    <source>
        <dbReference type="EMBL" id="SBS79115.1"/>
    </source>
</evidence>
<name>A0A1Y5PKD0_9MYCO</name>
<feature type="transmembrane region" description="Helical" evidence="1">
    <location>
        <begin position="12"/>
        <end position="33"/>
    </location>
</feature>
<dbReference type="AlphaFoldDB" id="A0A1Y5PKD0"/>
<gene>
    <name evidence="2" type="ORF">MHPYR_70036</name>
</gene>
<keyword evidence="1" id="KW-0812">Transmembrane</keyword>
<organism evidence="2">
    <name type="scientific">uncultured Mycobacterium sp</name>
    <dbReference type="NCBI Taxonomy" id="171292"/>
    <lineage>
        <taxon>Bacteria</taxon>
        <taxon>Bacillati</taxon>
        <taxon>Actinomycetota</taxon>
        <taxon>Actinomycetes</taxon>
        <taxon>Mycobacteriales</taxon>
        <taxon>Mycobacteriaceae</taxon>
        <taxon>Mycobacterium</taxon>
        <taxon>environmental samples</taxon>
    </lineage>
</organism>
<dbReference type="EMBL" id="FLQS01000067">
    <property type="protein sequence ID" value="SBS79115.1"/>
    <property type="molecule type" value="Genomic_DNA"/>
</dbReference>
<feature type="transmembrane region" description="Helical" evidence="1">
    <location>
        <begin position="105"/>
        <end position="126"/>
    </location>
</feature>
<feature type="transmembrane region" description="Helical" evidence="1">
    <location>
        <begin position="174"/>
        <end position="196"/>
    </location>
</feature>
<keyword evidence="1" id="KW-0472">Membrane</keyword>
<feature type="transmembrane region" description="Helical" evidence="1">
    <location>
        <begin position="138"/>
        <end position="162"/>
    </location>
</feature>
<accession>A0A1Y5PKD0</accession>
<sequence length="283" mass="29391">MTAVDLQQRLTPRVWAAASVEIAIAVVVAVAVLDRGASPSGHHMHSGPRPISWTPGIGVLAAVTAAVLIWWLVSRSRILAAGGAAGLVGVAACEPVRTLALQSHLVGMAALETLSVGVPLLLLAAVRRPARRYRGEPSMPWTGLVGIAVALNAAGLIAVHIPALHSHASDLESVPLWLVALCAAIGMAYWAAILLPTRYVSSRVRRRALIVGQEVAAILGLAALLFPGPDAGIPTIFGLPTTLDQRLGGALMLVACAAVTLPLARQLAGDDKPQHVGTERNVY</sequence>
<feature type="transmembrane region" description="Helical" evidence="1">
    <location>
        <begin position="78"/>
        <end position="99"/>
    </location>
</feature>
<reference evidence="2" key="1">
    <citation type="submission" date="2016-03" db="EMBL/GenBank/DDBJ databases">
        <authorList>
            <person name="Ploux O."/>
        </authorList>
    </citation>
    <scope>NUCLEOTIDE SEQUENCE</scope>
    <source>
        <strain evidence="2">UC10</strain>
    </source>
</reference>
<feature type="transmembrane region" description="Helical" evidence="1">
    <location>
        <begin position="247"/>
        <end position="264"/>
    </location>
</feature>
<keyword evidence="1" id="KW-1133">Transmembrane helix</keyword>
<proteinExistence type="predicted"/>
<protein>
    <submittedName>
        <fullName evidence="2">Uncharacterized protein</fullName>
    </submittedName>
</protein>
<feature type="transmembrane region" description="Helical" evidence="1">
    <location>
        <begin position="53"/>
        <end position="73"/>
    </location>
</feature>
<evidence type="ECO:0000256" key="1">
    <source>
        <dbReference type="SAM" id="Phobius"/>
    </source>
</evidence>